<accession>A0A061RU69</accession>
<dbReference type="AlphaFoldDB" id="A0A061RU69"/>
<name>A0A061RU69_9CHLO</name>
<feature type="non-terminal residue" evidence="2">
    <location>
        <position position="1"/>
    </location>
</feature>
<feature type="region of interest" description="Disordered" evidence="1">
    <location>
        <begin position="111"/>
        <end position="132"/>
    </location>
</feature>
<dbReference type="EMBL" id="GBEZ01011547">
    <property type="protein sequence ID" value="JAC74250.1"/>
    <property type="molecule type" value="Transcribed_RNA"/>
</dbReference>
<feature type="compositionally biased region" description="Basic and acidic residues" evidence="1">
    <location>
        <begin position="111"/>
        <end position="126"/>
    </location>
</feature>
<protein>
    <submittedName>
        <fullName evidence="2">Uncharacterized protein</fullName>
    </submittedName>
</protein>
<gene>
    <name evidence="2" type="ORF">TSPGSL018_26470</name>
</gene>
<reference evidence="2" key="1">
    <citation type="submission" date="2014-05" db="EMBL/GenBank/DDBJ databases">
        <title>The transcriptome of the halophilic microalga Tetraselmis sp. GSL018 isolated from the Great Salt Lake, Utah.</title>
        <authorList>
            <person name="Jinkerson R.E."/>
            <person name="D'Adamo S."/>
            <person name="Posewitz M.C."/>
        </authorList>
    </citation>
    <scope>NUCLEOTIDE SEQUENCE</scope>
    <source>
        <strain evidence="2">GSL018</strain>
    </source>
</reference>
<organism evidence="2">
    <name type="scientific">Tetraselmis sp. GSL018</name>
    <dbReference type="NCBI Taxonomy" id="582737"/>
    <lineage>
        <taxon>Eukaryota</taxon>
        <taxon>Viridiplantae</taxon>
        <taxon>Chlorophyta</taxon>
        <taxon>core chlorophytes</taxon>
        <taxon>Chlorodendrophyceae</taxon>
        <taxon>Chlorodendrales</taxon>
        <taxon>Chlorodendraceae</taxon>
        <taxon>Tetraselmis</taxon>
    </lineage>
</organism>
<proteinExistence type="predicted"/>
<sequence length="407" mass="41577">GSCGPSSPANYARGLIGRGFGGWGGGGGRVGLPHGLWLVGVEPLLGHHAVGAEPPAKRDLAGGEVQAHVVGADAARARAVGIQRALHEQVVHLPAGACGVCEAVAVVRDLDDGEPRGDVPRGDAPHAGELPEAPGAVLAPKLAHDVDRVGHGPSVDIDEAAAVHGADHVLQPEHAGDHGRDRLLLKVGRVAVDADERHGQSPRHVLGVQDRLDGVPAGRLALPHAEVGLEGGVARVRHAVVHGGEHLAVAERPVPDPDLVDLTLEELRGVAVTDAADGEDAAPVAVGVVVRERGRVEGHLVVDHLVPAVEPAVARAGPIHVQEPMACRVDRHRHVVPALAAEPLRAVHVADLAVAVAEVPEAGAAVEAVVHDGVADLKPGVPPGKAAAVRARAPKVDHRLVDIADVA</sequence>
<evidence type="ECO:0000256" key="1">
    <source>
        <dbReference type="SAM" id="MobiDB-lite"/>
    </source>
</evidence>
<evidence type="ECO:0000313" key="2">
    <source>
        <dbReference type="EMBL" id="JAC74250.1"/>
    </source>
</evidence>